<evidence type="ECO:0000256" key="3">
    <source>
        <dbReference type="ARBA" id="ARBA00022801"/>
    </source>
</evidence>
<keyword evidence="5" id="KW-1015">Disulfide bond</keyword>
<dbReference type="GO" id="GO:0004252">
    <property type="term" value="F:serine-type endopeptidase activity"/>
    <property type="evidence" value="ECO:0007669"/>
    <property type="project" value="InterPro"/>
</dbReference>
<dbReference type="InterPro" id="IPR033116">
    <property type="entry name" value="TRYPSIN_SER"/>
</dbReference>
<dbReference type="PROSITE" id="PS00134">
    <property type="entry name" value="TRYPSIN_HIS"/>
    <property type="match status" value="1"/>
</dbReference>
<dbReference type="PRINTS" id="PR00722">
    <property type="entry name" value="CHYMOTRYPSIN"/>
</dbReference>
<reference evidence="9" key="1">
    <citation type="journal article" date="2023" name="DNA Res.">
        <title>Chromosome-level genome assembly of Phrynocephalus forsythii using third-generation DNA sequencing and Hi-C analysis.</title>
        <authorList>
            <person name="Qi Y."/>
            <person name="Zhao W."/>
            <person name="Zhao Y."/>
            <person name="Niu C."/>
            <person name="Cao S."/>
            <person name="Zhang Y."/>
        </authorList>
    </citation>
    <scope>NUCLEOTIDE SEQUENCE</scope>
    <source>
        <tissue evidence="9">Muscle</tissue>
    </source>
</reference>
<protein>
    <recommendedName>
        <fullName evidence="8">Peptidase S1 domain-containing protein</fullName>
    </recommendedName>
</protein>
<feature type="domain" description="Peptidase S1" evidence="8">
    <location>
        <begin position="6"/>
        <end position="239"/>
    </location>
</feature>
<evidence type="ECO:0000256" key="4">
    <source>
        <dbReference type="ARBA" id="ARBA00022825"/>
    </source>
</evidence>
<comment type="caution">
    <text evidence="9">The sequence shown here is derived from an EMBL/GenBank/DDBJ whole genome shotgun (WGS) entry which is preliminary data.</text>
</comment>
<dbReference type="PROSITE" id="PS50240">
    <property type="entry name" value="TRYPSIN_DOM"/>
    <property type="match status" value="1"/>
</dbReference>
<evidence type="ECO:0000313" key="10">
    <source>
        <dbReference type="Proteomes" id="UP001142489"/>
    </source>
</evidence>
<dbReference type="AlphaFoldDB" id="A0A9Q1AVD1"/>
<comment type="similarity">
    <text evidence="1">Belongs to the peptidase S1 family. Snake venom subfamily.</text>
</comment>
<dbReference type="SMART" id="SM00020">
    <property type="entry name" value="Tryp_SPc"/>
    <property type="match status" value="1"/>
</dbReference>
<evidence type="ECO:0000256" key="6">
    <source>
        <dbReference type="RuleBase" id="RU363034"/>
    </source>
</evidence>
<dbReference type="InterPro" id="IPR043504">
    <property type="entry name" value="Peptidase_S1_PA_chymotrypsin"/>
</dbReference>
<dbReference type="InterPro" id="IPR018114">
    <property type="entry name" value="TRYPSIN_HIS"/>
</dbReference>
<evidence type="ECO:0000256" key="1">
    <source>
        <dbReference type="ARBA" id="ARBA00009228"/>
    </source>
</evidence>
<name>A0A9Q1AVD1_9SAUR</name>
<dbReference type="Gene3D" id="2.40.10.10">
    <property type="entry name" value="Trypsin-like serine proteases"/>
    <property type="match status" value="1"/>
</dbReference>
<dbReference type="GO" id="GO:0006508">
    <property type="term" value="P:proteolysis"/>
    <property type="evidence" value="ECO:0007669"/>
    <property type="project" value="UniProtKB-KW"/>
</dbReference>
<proteinExistence type="inferred from homology"/>
<evidence type="ECO:0000256" key="2">
    <source>
        <dbReference type="ARBA" id="ARBA00022670"/>
    </source>
</evidence>
<accession>A0A9Q1AVD1</accession>
<keyword evidence="10" id="KW-1185">Reference proteome</keyword>
<dbReference type="Pfam" id="PF00089">
    <property type="entry name" value="Trypsin"/>
    <property type="match status" value="1"/>
</dbReference>
<dbReference type="OrthoDB" id="546450at2759"/>
<keyword evidence="3 6" id="KW-0378">Hydrolase</keyword>
<dbReference type="InterPro" id="IPR001254">
    <property type="entry name" value="Trypsin_dom"/>
</dbReference>
<dbReference type="PANTHER" id="PTHR24252:SF17">
    <property type="entry name" value="SUPPRESSOR OF TUMORIGENICITY 14 PROTEIN HOMOLOG-RELATED"/>
    <property type="match status" value="1"/>
</dbReference>
<dbReference type="FunFam" id="2.40.10.10:FF:000003">
    <property type="entry name" value="Transmembrane serine protease 3"/>
    <property type="match status" value="1"/>
</dbReference>
<dbReference type="EMBL" id="JAPFRF010000012">
    <property type="protein sequence ID" value="KAJ7313332.1"/>
    <property type="molecule type" value="Genomic_DNA"/>
</dbReference>
<gene>
    <name evidence="9" type="ORF">JRQ81_004624</name>
</gene>
<sequence>MGGARIVGGEKAAPGKWPWVVSVQTQTFHFCGGSIVHPWWILSAAHCFTDRRNGIRVAAGSHVLGQQNVTRWVRKIHLHPLYNSKTYDHDIALLLLEKPIPYSQYHSPLCLPGHDIVPNENMWQGCFVAGWGLTKPGTKLGSYTLLDVQVGLVDWNLCWRWLRSLTKNMLCAGYEEGGRDACQGDSGGPLMCQPPGRGSHRHWFQVGIVSWGRSCAAPRSPGVYTRVSNYLSWLEQTAAHDSRPIQVPPKPFIPSPEHSGISGQQETDLWTDLDSGASGKQSTPLPALLWALGGSRLAQGWLRS</sequence>
<dbReference type="PANTHER" id="PTHR24252">
    <property type="entry name" value="ACROSIN-RELATED"/>
    <property type="match status" value="1"/>
</dbReference>
<dbReference type="PROSITE" id="PS00135">
    <property type="entry name" value="TRYPSIN_SER"/>
    <property type="match status" value="1"/>
</dbReference>
<dbReference type="GO" id="GO:0005576">
    <property type="term" value="C:extracellular region"/>
    <property type="evidence" value="ECO:0007669"/>
    <property type="project" value="UniProtKB-ARBA"/>
</dbReference>
<dbReference type="GO" id="GO:0035821">
    <property type="term" value="P:modulation of process of another organism"/>
    <property type="evidence" value="ECO:0007669"/>
    <property type="project" value="UniProtKB-ARBA"/>
</dbReference>
<evidence type="ECO:0000313" key="9">
    <source>
        <dbReference type="EMBL" id="KAJ7313332.1"/>
    </source>
</evidence>
<dbReference type="InterPro" id="IPR001314">
    <property type="entry name" value="Peptidase_S1A"/>
</dbReference>
<dbReference type="InterPro" id="IPR009003">
    <property type="entry name" value="Peptidase_S1_PA"/>
</dbReference>
<keyword evidence="4 6" id="KW-0720">Serine protease</keyword>
<organism evidence="9 10">
    <name type="scientific">Phrynocephalus forsythii</name>
    <dbReference type="NCBI Taxonomy" id="171643"/>
    <lineage>
        <taxon>Eukaryota</taxon>
        <taxon>Metazoa</taxon>
        <taxon>Chordata</taxon>
        <taxon>Craniata</taxon>
        <taxon>Vertebrata</taxon>
        <taxon>Euteleostomi</taxon>
        <taxon>Lepidosauria</taxon>
        <taxon>Squamata</taxon>
        <taxon>Bifurcata</taxon>
        <taxon>Unidentata</taxon>
        <taxon>Episquamata</taxon>
        <taxon>Toxicofera</taxon>
        <taxon>Iguania</taxon>
        <taxon>Acrodonta</taxon>
        <taxon>Agamidae</taxon>
        <taxon>Agaminae</taxon>
        <taxon>Phrynocephalus</taxon>
    </lineage>
</organism>
<evidence type="ECO:0000256" key="5">
    <source>
        <dbReference type="ARBA" id="ARBA00023157"/>
    </source>
</evidence>
<evidence type="ECO:0000256" key="7">
    <source>
        <dbReference type="SAM" id="MobiDB-lite"/>
    </source>
</evidence>
<dbReference type="Proteomes" id="UP001142489">
    <property type="component" value="Unassembled WGS sequence"/>
</dbReference>
<dbReference type="SUPFAM" id="SSF50494">
    <property type="entry name" value="Trypsin-like serine proteases"/>
    <property type="match status" value="1"/>
</dbReference>
<evidence type="ECO:0000259" key="8">
    <source>
        <dbReference type="PROSITE" id="PS50240"/>
    </source>
</evidence>
<keyword evidence="2 6" id="KW-0645">Protease</keyword>
<dbReference type="CDD" id="cd00190">
    <property type="entry name" value="Tryp_SPc"/>
    <property type="match status" value="1"/>
</dbReference>
<feature type="region of interest" description="Disordered" evidence="7">
    <location>
        <begin position="243"/>
        <end position="265"/>
    </location>
</feature>